<dbReference type="Proteomes" id="UP000054498">
    <property type="component" value="Unassembled WGS sequence"/>
</dbReference>
<keyword evidence="1" id="KW-0547">Nucleotide-binding</keyword>
<reference evidence="4 5" key="1">
    <citation type="journal article" date="2013" name="BMC Genomics">
        <title>Reconstruction of the lipid metabolism for the microalga Monoraphidium neglectum from its genome sequence reveals characteristics suitable for biofuel production.</title>
        <authorList>
            <person name="Bogen C."/>
            <person name="Al-Dilaimi A."/>
            <person name="Albersmeier A."/>
            <person name="Wichmann J."/>
            <person name="Grundmann M."/>
            <person name="Rupp O."/>
            <person name="Lauersen K.J."/>
            <person name="Blifernez-Klassen O."/>
            <person name="Kalinowski J."/>
            <person name="Goesmann A."/>
            <person name="Mussgnug J.H."/>
            <person name="Kruse O."/>
        </authorList>
    </citation>
    <scope>NUCLEOTIDE SEQUENCE [LARGE SCALE GENOMIC DNA]</scope>
    <source>
        <strain evidence="4 5">SAG 48.87</strain>
    </source>
</reference>
<feature type="compositionally biased region" description="Gly residues" evidence="3">
    <location>
        <begin position="14"/>
        <end position="26"/>
    </location>
</feature>
<dbReference type="PANTHER" id="PTHR45709">
    <property type="entry name" value="LARGE SUBUNIT GTPASE 1 HOMOLOG-RELATED"/>
    <property type="match status" value="1"/>
</dbReference>
<dbReference type="GeneID" id="25742539"/>
<dbReference type="KEGG" id="mng:MNEG_9664"/>
<sequence>MGPRRGGRTAAAAGRGGRSAGHGKGNSGADSNDEAPAWRQGPRATGSAKSKKQYLQWKRQVRSEAREDDDSSDEGGEQQQGRQPQQRAAARPGLVRRPGSGGDDDGESSSSSGSSGSRISSGDVSDSEGFRASEDEDEEGSSEGDSSGGGGAAEDAGGKTATQPARAADVAAAREHAADARNMPPSTADMEAPLVYKPLVDVAPPGDLFTPSAGSSSKPPTSLGEAGGGGGGGGSDGPAPPERMARITEAEGVVRTAEQLHVLEERRFREWRGALERRFGAQGQGRLSFYETRLEFWRQLWRTLEMSDVVCIVVDARNPLLHFPEALYAHAGHDLGLPILLLLNKSDLVHPAAAAAWRAWFEARHPGLTALAVSAAKGGAAATQRAVLGALLEMRIARRGGEARVEDIVGLGLDKLIQESLRRNTHAKRHTMPVRGLATGRGGGQGSSSEEGEDADELGWSVKGTKASKKDAQRRKRRANHAQKDRAARPAAAAGAADPQPGPGGF</sequence>
<evidence type="ECO:0000256" key="3">
    <source>
        <dbReference type="SAM" id="MobiDB-lite"/>
    </source>
</evidence>
<keyword evidence="2" id="KW-0342">GTP-binding</keyword>
<feature type="region of interest" description="Disordered" evidence="3">
    <location>
        <begin position="1"/>
        <end position="189"/>
    </location>
</feature>
<gene>
    <name evidence="4" type="ORF">MNEG_9664</name>
</gene>
<feature type="region of interest" description="Disordered" evidence="3">
    <location>
        <begin position="424"/>
        <end position="506"/>
    </location>
</feature>
<dbReference type="RefSeq" id="XP_013897320.1">
    <property type="nucleotide sequence ID" value="XM_014041866.1"/>
</dbReference>
<feature type="compositionally biased region" description="Low complexity" evidence="3">
    <location>
        <begin position="489"/>
        <end position="499"/>
    </location>
</feature>
<dbReference type="GO" id="GO:0003924">
    <property type="term" value="F:GTPase activity"/>
    <property type="evidence" value="ECO:0007669"/>
    <property type="project" value="InterPro"/>
</dbReference>
<evidence type="ECO:0000256" key="2">
    <source>
        <dbReference type="ARBA" id="ARBA00023134"/>
    </source>
</evidence>
<dbReference type="PANTHER" id="PTHR45709:SF3">
    <property type="entry name" value="GUANINE NUCLEOTIDE-BINDING PROTEIN-LIKE 1"/>
    <property type="match status" value="1"/>
</dbReference>
<dbReference type="OrthoDB" id="391988at2759"/>
<dbReference type="EMBL" id="KK102235">
    <property type="protein sequence ID" value="KIY98300.1"/>
    <property type="molecule type" value="Genomic_DNA"/>
</dbReference>
<dbReference type="STRING" id="145388.A0A0D2MVB9"/>
<protein>
    <submittedName>
        <fullName evidence="4">Guanine nucleotide-binding protein-like 1</fullName>
    </submittedName>
</protein>
<organism evidence="4 5">
    <name type="scientific">Monoraphidium neglectum</name>
    <dbReference type="NCBI Taxonomy" id="145388"/>
    <lineage>
        <taxon>Eukaryota</taxon>
        <taxon>Viridiplantae</taxon>
        <taxon>Chlorophyta</taxon>
        <taxon>core chlorophytes</taxon>
        <taxon>Chlorophyceae</taxon>
        <taxon>CS clade</taxon>
        <taxon>Sphaeropleales</taxon>
        <taxon>Selenastraceae</taxon>
        <taxon>Monoraphidium</taxon>
    </lineage>
</organism>
<feature type="compositionally biased region" description="Low complexity" evidence="3">
    <location>
        <begin position="108"/>
        <end position="124"/>
    </location>
</feature>
<feature type="compositionally biased region" description="Basic residues" evidence="3">
    <location>
        <begin position="472"/>
        <end position="481"/>
    </location>
</feature>
<dbReference type="SUPFAM" id="SSF52540">
    <property type="entry name" value="P-loop containing nucleoside triphosphate hydrolases"/>
    <property type="match status" value="1"/>
</dbReference>
<accession>A0A0D2MVB9</accession>
<dbReference type="InterPro" id="IPR027417">
    <property type="entry name" value="P-loop_NTPase"/>
</dbReference>
<feature type="compositionally biased region" description="Gly residues" evidence="3">
    <location>
        <begin position="225"/>
        <end position="236"/>
    </location>
</feature>
<dbReference type="InterPro" id="IPR043358">
    <property type="entry name" value="GNL1-like"/>
</dbReference>
<feature type="compositionally biased region" description="Acidic residues" evidence="3">
    <location>
        <begin position="66"/>
        <end position="76"/>
    </location>
</feature>
<keyword evidence="5" id="KW-1185">Reference proteome</keyword>
<dbReference type="AlphaFoldDB" id="A0A0D2MVB9"/>
<evidence type="ECO:0000313" key="5">
    <source>
        <dbReference type="Proteomes" id="UP000054498"/>
    </source>
</evidence>
<feature type="compositionally biased region" description="Low complexity" evidence="3">
    <location>
        <begin position="77"/>
        <end position="93"/>
    </location>
</feature>
<feature type="region of interest" description="Disordered" evidence="3">
    <location>
        <begin position="206"/>
        <end position="242"/>
    </location>
</feature>
<name>A0A0D2MVB9_9CHLO</name>
<dbReference type="GO" id="GO:0005525">
    <property type="term" value="F:GTP binding"/>
    <property type="evidence" value="ECO:0007669"/>
    <property type="project" value="UniProtKB-KW"/>
</dbReference>
<evidence type="ECO:0000256" key="1">
    <source>
        <dbReference type="ARBA" id="ARBA00022741"/>
    </source>
</evidence>
<feature type="compositionally biased region" description="Low complexity" evidence="3">
    <location>
        <begin position="1"/>
        <end position="13"/>
    </location>
</feature>
<dbReference type="Gene3D" id="3.40.50.300">
    <property type="entry name" value="P-loop containing nucleotide triphosphate hydrolases"/>
    <property type="match status" value="1"/>
</dbReference>
<evidence type="ECO:0000313" key="4">
    <source>
        <dbReference type="EMBL" id="KIY98300.1"/>
    </source>
</evidence>
<proteinExistence type="predicted"/>